<evidence type="ECO:0000313" key="2">
    <source>
        <dbReference type="Proteomes" id="UP000663581"/>
    </source>
</evidence>
<dbReference type="Proteomes" id="UP000663581">
    <property type="component" value="Segment"/>
</dbReference>
<proteinExistence type="predicted"/>
<keyword evidence="2" id="KW-1185">Reference proteome</keyword>
<dbReference type="EMBL" id="MT701595">
    <property type="protein sequence ID" value="QPB09703.1"/>
    <property type="molecule type" value="Genomic_DNA"/>
</dbReference>
<gene>
    <name evidence="1" type="ORF">CPT_Shaeky_016</name>
</gene>
<accession>A0A873WH92</accession>
<evidence type="ECO:0000313" key="1">
    <source>
        <dbReference type="EMBL" id="QPB09703.1"/>
    </source>
</evidence>
<sequence>MARPGTTNPDLVSELRAMQRRVEALERKPIPQTFYDQYPSIEWAAIGRGRVSDNAWTSCGVANVTGLKYDRVECKFITNSILRGRSEAEVRLAAFRHDYTNQYKECISASSTIRLRGHADGKNYLGTGKWRWIHGIGFGWDYTDENNAIYTIELQHRYPDGQTMQANAVRQVFAYQKMSTDSDAWTKDLIQDGNNAWAPALHPASNGAVPNYGWVDVQTKNDVWDGSYAISNMHYCVGMDQTRLPDASENGWFWYTGAGTDGAQRVRDPDITELYYRQ</sequence>
<name>A0A873WH92_9CAUD</name>
<evidence type="ECO:0008006" key="3">
    <source>
        <dbReference type="Google" id="ProtNLM"/>
    </source>
</evidence>
<protein>
    <recommendedName>
        <fullName evidence="3">Minor tail protein</fullName>
    </recommendedName>
</protein>
<organism evidence="1 2">
    <name type="scientific">Streptomyces phage Shaeky</name>
    <dbReference type="NCBI Taxonomy" id="2767586"/>
    <lineage>
        <taxon>Viruses</taxon>
        <taxon>Duplodnaviria</taxon>
        <taxon>Heunggongvirae</taxon>
        <taxon>Uroviricota</taxon>
        <taxon>Caudoviricetes</taxon>
        <taxon>Colingsworthviridae</taxon>
        <taxon>Shaekyvirus</taxon>
        <taxon>Shaekyvirus shaeky</taxon>
    </lineage>
</organism>
<reference evidence="1" key="1">
    <citation type="submission" date="2020-07" db="EMBL/GenBank/DDBJ databases">
        <title>Complete genome sequence of Streptomyces phage Shaeky.</title>
        <authorList>
            <person name="Shodrock S.L."/>
            <person name="Higbee T."/>
            <person name="Clark J.D."/>
            <person name="Hernandez I."/>
            <person name="Liu M."/>
            <person name="Burrowes B."/>
        </authorList>
    </citation>
    <scope>NUCLEOTIDE SEQUENCE</scope>
</reference>